<dbReference type="GO" id="GO:0004340">
    <property type="term" value="F:glucokinase activity"/>
    <property type="evidence" value="ECO:0007669"/>
    <property type="project" value="UniProtKB-UniRule"/>
</dbReference>
<keyword evidence="6" id="KW-1185">Reference proteome</keyword>
<dbReference type="InterPro" id="IPR003836">
    <property type="entry name" value="Glucokinase"/>
</dbReference>
<keyword evidence="3" id="KW-0963">Cytoplasm</keyword>
<dbReference type="InterPro" id="IPR050201">
    <property type="entry name" value="Bacterial_glucokinase"/>
</dbReference>
<organism evidence="5 6">
    <name type="scientific">Thermomonospora echinospora</name>
    <dbReference type="NCBI Taxonomy" id="1992"/>
    <lineage>
        <taxon>Bacteria</taxon>
        <taxon>Bacillati</taxon>
        <taxon>Actinomycetota</taxon>
        <taxon>Actinomycetes</taxon>
        <taxon>Streptosporangiales</taxon>
        <taxon>Thermomonosporaceae</taxon>
        <taxon>Thermomonospora</taxon>
    </lineage>
</organism>
<comment type="subcellular location">
    <subcellularLocation>
        <location evidence="3">Cytoplasm</location>
    </subcellularLocation>
</comment>
<sequence length="328" mass="33905">MTVLTTAPSPQRPWLVADIGGTNARFGLVQAPGEPPGRVQVLALRDHAGLAEAAATYLARHAGDVRPTAACVAVAAPVGRDGVFRLTNAHWSGSADGLRADLGLDHVELINDFEALALSLPTLGPADLRALGDALPAGGAPAAVLGPGTGLGVAGLVWAGDRPVAVPGEGGHVDLPAATDRELEILAMLRAELGTAGAEQLLSGEGMTRLYELVARLHGVPVEPLSAAQICARRTDPLCHETLETFCALLGSFAGNVALTFGARGGVYIGGGILPRIWDVLHRSDFRRRFESKPPMERYLRAIPTALIVAPTPALSGAAARLAALELV</sequence>
<evidence type="ECO:0000256" key="1">
    <source>
        <dbReference type="ARBA" id="ARBA00022679"/>
    </source>
</evidence>
<name>A0A1H5XGD1_9ACTN</name>
<gene>
    <name evidence="3" type="primary">glk</name>
    <name evidence="5" type="ORF">SAMN04489712_103228</name>
</gene>
<dbReference type="Gene3D" id="3.40.367.20">
    <property type="match status" value="1"/>
</dbReference>
<dbReference type="GO" id="GO:0005829">
    <property type="term" value="C:cytosol"/>
    <property type="evidence" value="ECO:0007669"/>
    <property type="project" value="TreeGrafter"/>
</dbReference>
<dbReference type="RefSeq" id="WP_200827142.1">
    <property type="nucleotide sequence ID" value="NZ_FNVO01000003.1"/>
</dbReference>
<comment type="catalytic activity">
    <reaction evidence="3">
        <text>D-glucose + ATP = D-glucose 6-phosphate + ADP + H(+)</text>
        <dbReference type="Rhea" id="RHEA:17825"/>
        <dbReference type="ChEBI" id="CHEBI:4167"/>
        <dbReference type="ChEBI" id="CHEBI:15378"/>
        <dbReference type="ChEBI" id="CHEBI:30616"/>
        <dbReference type="ChEBI" id="CHEBI:61548"/>
        <dbReference type="ChEBI" id="CHEBI:456216"/>
        <dbReference type="EC" id="2.7.1.2"/>
    </reaction>
</comment>
<keyword evidence="2 3" id="KW-0418">Kinase</keyword>
<comment type="similarity">
    <text evidence="3 4">Belongs to the bacterial glucokinase family.</text>
</comment>
<dbReference type="InterPro" id="IPR043129">
    <property type="entry name" value="ATPase_NBD"/>
</dbReference>
<dbReference type="NCBIfam" id="TIGR00749">
    <property type="entry name" value="glk"/>
    <property type="match status" value="1"/>
</dbReference>
<evidence type="ECO:0000313" key="6">
    <source>
        <dbReference type="Proteomes" id="UP000236723"/>
    </source>
</evidence>
<keyword evidence="3" id="KW-0324">Glycolysis</keyword>
<evidence type="ECO:0000256" key="4">
    <source>
        <dbReference type="RuleBase" id="RU004046"/>
    </source>
</evidence>
<dbReference type="PANTHER" id="PTHR47690:SF1">
    <property type="entry name" value="GLUCOKINASE"/>
    <property type="match status" value="1"/>
</dbReference>
<protein>
    <recommendedName>
        <fullName evidence="3">Glucokinase</fullName>
        <ecNumber evidence="3">2.7.1.2</ecNumber>
    </recommendedName>
    <alternativeName>
        <fullName evidence="3">Glucose kinase</fullName>
    </alternativeName>
</protein>
<dbReference type="Pfam" id="PF02685">
    <property type="entry name" value="Glucokinase"/>
    <property type="match status" value="1"/>
</dbReference>
<dbReference type="PANTHER" id="PTHR47690">
    <property type="entry name" value="GLUCOKINASE"/>
    <property type="match status" value="1"/>
</dbReference>
<dbReference type="AlphaFoldDB" id="A0A1H5XGD1"/>
<evidence type="ECO:0000313" key="5">
    <source>
        <dbReference type="EMBL" id="SEG10407.1"/>
    </source>
</evidence>
<dbReference type="Gene3D" id="3.30.420.40">
    <property type="match status" value="1"/>
</dbReference>
<dbReference type="HAMAP" id="MF_00524">
    <property type="entry name" value="Glucokinase"/>
    <property type="match status" value="1"/>
</dbReference>
<keyword evidence="3" id="KW-0547">Nucleotide-binding</keyword>
<dbReference type="CDD" id="cd24008">
    <property type="entry name" value="ASKHA_NBD_GLK"/>
    <property type="match status" value="1"/>
</dbReference>
<dbReference type="SUPFAM" id="SSF53067">
    <property type="entry name" value="Actin-like ATPase domain"/>
    <property type="match status" value="1"/>
</dbReference>
<dbReference type="GO" id="GO:0005524">
    <property type="term" value="F:ATP binding"/>
    <property type="evidence" value="ECO:0007669"/>
    <property type="project" value="UniProtKB-UniRule"/>
</dbReference>
<dbReference type="EC" id="2.7.1.2" evidence="3"/>
<accession>A0A1H5XGD1</accession>
<evidence type="ECO:0000256" key="3">
    <source>
        <dbReference type="HAMAP-Rule" id="MF_00524"/>
    </source>
</evidence>
<dbReference type="GO" id="GO:0005536">
    <property type="term" value="F:D-glucose binding"/>
    <property type="evidence" value="ECO:0007669"/>
    <property type="project" value="InterPro"/>
</dbReference>
<evidence type="ECO:0000256" key="2">
    <source>
        <dbReference type="ARBA" id="ARBA00022777"/>
    </source>
</evidence>
<reference evidence="6" key="1">
    <citation type="submission" date="2016-10" db="EMBL/GenBank/DDBJ databases">
        <authorList>
            <person name="Varghese N."/>
            <person name="Submissions S."/>
        </authorList>
    </citation>
    <scope>NUCLEOTIDE SEQUENCE [LARGE SCALE GENOMIC DNA]</scope>
    <source>
        <strain evidence="6">DSM 43163</strain>
    </source>
</reference>
<keyword evidence="1 3" id="KW-0808">Transferase</keyword>
<dbReference type="EMBL" id="FNVO01000003">
    <property type="protein sequence ID" value="SEG10407.1"/>
    <property type="molecule type" value="Genomic_DNA"/>
</dbReference>
<dbReference type="Proteomes" id="UP000236723">
    <property type="component" value="Unassembled WGS sequence"/>
</dbReference>
<feature type="binding site" evidence="3">
    <location>
        <begin position="17"/>
        <end position="22"/>
    </location>
    <ligand>
        <name>ATP</name>
        <dbReference type="ChEBI" id="CHEBI:30616"/>
    </ligand>
</feature>
<keyword evidence="3" id="KW-0067">ATP-binding</keyword>
<proteinExistence type="inferred from homology"/>
<dbReference type="GO" id="GO:0006096">
    <property type="term" value="P:glycolytic process"/>
    <property type="evidence" value="ECO:0007669"/>
    <property type="project" value="UniProtKB-UniRule"/>
</dbReference>